<dbReference type="GO" id="GO:0003723">
    <property type="term" value="F:RNA binding"/>
    <property type="evidence" value="ECO:0007669"/>
    <property type="project" value="InterPro"/>
</dbReference>
<evidence type="ECO:0000256" key="3">
    <source>
        <dbReference type="PROSITE-ProRule" id="PRU00708"/>
    </source>
</evidence>
<accession>A0AAD8S1K3</accession>
<dbReference type="Gene3D" id="1.25.40.10">
    <property type="entry name" value="Tetratricopeptide repeat domain"/>
    <property type="match status" value="1"/>
</dbReference>
<evidence type="ECO:0000256" key="1">
    <source>
        <dbReference type="ARBA" id="ARBA00022737"/>
    </source>
</evidence>
<evidence type="ECO:0000256" key="4">
    <source>
        <dbReference type="SAM" id="MobiDB-lite"/>
    </source>
</evidence>
<feature type="compositionally biased region" description="Pro residues" evidence="4">
    <location>
        <begin position="24"/>
        <end position="41"/>
    </location>
</feature>
<comment type="caution">
    <text evidence="5">The sequence shown here is derived from an EMBL/GenBank/DDBJ whole genome shotgun (WGS) entry which is preliminary data.</text>
</comment>
<proteinExistence type="predicted"/>
<dbReference type="AlphaFoldDB" id="A0AAD8S1K3"/>
<dbReference type="Pfam" id="PF13041">
    <property type="entry name" value="PPR_2"/>
    <property type="match status" value="1"/>
</dbReference>
<keyword evidence="1" id="KW-0677">Repeat</keyword>
<evidence type="ECO:0000256" key="2">
    <source>
        <dbReference type="ARBA" id="ARBA00022946"/>
    </source>
</evidence>
<feature type="region of interest" description="Disordered" evidence="4">
    <location>
        <begin position="20"/>
        <end position="45"/>
    </location>
</feature>
<organism evidence="5 6">
    <name type="scientific">Lolium multiflorum</name>
    <name type="common">Italian ryegrass</name>
    <name type="synonym">Lolium perenne subsp. multiflorum</name>
    <dbReference type="NCBI Taxonomy" id="4521"/>
    <lineage>
        <taxon>Eukaryota</taxon>
        <taxon>Viridiplantae</taxon>
        <taxon>Streptophyta</taxon>
        <taxon>Embryophyta</taxon>
        <taxon>Tracheophyta</taxon>
        <taxon>Spermatophyta</taxon>
        <taxon>Magnoliopsida</taxon>
        <taxon>Liliopsida</taxon>
        <taxon>Poales</taxon>
        <taxon>Poaceae</taxon>
        <taxon>BOP clade</taxon>
        <taxon>Pooideae</taxon>
        <taxon>Poodae</taxon>
        <taxon>Poeae</taxon>
        <taxon>Poeae Chloroplast Group 2 (Poeae type)</taxon>
        <taxon>Loliodinae</taxon>
        <taxon>Loliinae</taxon>
        <taxon>Lolium</taxon>
    </lineage>
</organism>
<evidence type="ECO:0008006" key="7">
    <source>
        <dbReference type="Google" id="ProtNLM"/>
    </source>
</evidence>
<feature type="repeat" description="PPR" evidence="3">
    <location>
        <begin position="89"/>
        <end position="123"/>
    </location>
</feature>
<dbReference type="Proteomes" id="UP001231189">
    <property type="component" value="Unassembled WGS sequence"/>
</dbReference>
<keyword evidence="6" id="KW-1185">Reference proteome</keyword>
<evidence type="ECO:0000313" key="6">
    <source>
        <dbReference type="Proteomes" id="UP001231189"/>
    </source>
</evidence>
<dbReference type="InterPro" id="IPR011990">
    <property type="entry name" value="TPR-like_helical_dom_sf"/>
</dbReference>
<reference evidence="5" key="1">
    <citation type="submission" date="2023-07" db="EMBL/GenBank/DDBJ databases">
        <title>A chromosome-level genome assembly of Lolium multiflorum.</title>
        <authorList>
            <person name="Chen Y."/>
            <person name="Copetti D."/>
            <person name="Kolliker R."/>
            <person name="Studer B."/>
        </authorList>
    </citation>
    <scope>NUCLEOTIDE SEQUENCE</scope>
    <source>
        <strain evidence="5">02402/16</strain>
        <tissue evidence="5">Leaf</tissue>
    </source>
</reference>
<evidence type="ECO:0000313" key="5">
    <source>
        <dbReference type="EMBL" id="KAK1643465.1"/>
    </source>
</evidence>
<protein>
    <recommendedName>
        <fullName evidence="7">Pentatricopeptide repeat-containing protein</fullName>
    </recommendedName>
</protein>
<keyword evidence="2" id="KW-0809">Transit peptide</keyword>
<dbReference type="InterPro" id="IPR046960">
    <property type="entry name" value="PPR_At4g14850-like_plant"/>
</dbReference>
<name>A0AAD8S1K3_LOLMU</name>
<sequence>MPPPPLPLALHRAFSLLTRLDSPRLPPPPRRPPRRAPPLPAPLSVSCSAPTPSVSLNAAVRIPHLGSSTRTSNAGASAVEVFEGMEKKSVVNWTTVIAGFALHGLGLKAVEMFCRMGRENVAPNDVTFLAILSVCSHIGLNDLGRWHFNIMISQ</sequence>
<dbReference type="InterPro" id="IPR002885">
    <property type="entry name" value="PPR_rpt"/>
</dbReference>
<gene>
    <name evidence="5" type="ORF">QYE76_061270</name>
</gene>
<dbReference type="EMBL" id="JAUUTY010000004">
    <property type="protein sequence ID" value="KAK1643465.1"/>
    <property type="molecule type" value="Genomic_DNA"/>
</dbReference>
<dbReference type="PANTHER" id="PTHR47926">
    <property type="entry name" value="PENTATRICOPEPTIDE REPEAT-CONTAINING PROTEIN"/>
    <property type="match status" value="1"/>
</dbReference>
<dbReference type="PROSITE" id="PS51375">
    <property type="entry name" value="PPR"/>
    <property type="match status" value="1"/>
</dbReference>
<dbReference type="GO" id="GO:0009451">
    <property type="term" value="P:RNA modification"/>
    <property type="evidence" value="ECO:0007669"/>
    <property type="project" value="InterPro"/>
</dbReference>
<dbReference type="NCBIfam" id="TIGR00756">
    <property type="entry name" value="PPR"/>
    <property type="match status" value="1"/>
</dbReference>
<dbReference type="PANTHER" id="PTHR47926:SF432">
    <property type="entry name" value="(WILD MALAYSIAN BANANA) HYPOTHETICAL PROTEIN"/>
    <property type="match status" value="1"/>
</dbReference>